<evidence type="ECO:0000313" key="1">
    <source>
        <dbReference type="EMBL" id="NYJ20705.1"/>
    </source>
</evidence>
<protein>
    <submittedName>
        <fullName evidence="1">Uncharacterized protein</fullName>
    </submittedName>
</protein>
<dbReference type="EMBL" id="JACCFM010000001">
    <property type="protein sequence ID" value="NYJ20705.1"/>
    <property type="molecule type" value="Genomic_DNA"/>
</dbReference>
<sequence>MAGGQPQASATLPEIDNWVEVDVDINVDINGEGCEYVRARENWGAGDFRPHVALTSSASTAPIESASSASIAAILATHPGAQIIAVDVWSAQPASGRRITASYPNGNAQIVIARWVWADGARHVQLTASAATHQFLACEPAFLYWATHLVLTAEPGDTRRDAAVDPVLDGWASAHAQLPLELLDRIAPPQTFILPSVVLSEWAERELLAASGRSLPRRSAADELRAAGLLHGNRRRLSPFASLLASHWQPTATVLEVSRSNAGVTQTMTTWTLGESTAFAVDVVDADAVDVVTADAASAGSTRGARRAYGVIPIAHTVDTVLRFLQIGPAWSFAINPALLSVADYEQRLSHGDASAGQPAPDCANDAFSHFWAQPWTELRVRTARRAGRFISAGGAGVLSLSAADAAADIDAAAEPMLALETVPTYAVYTWLLEAFEAALAV</sequence>
<keyword evidence="2" id="KW-1185">Reference proteome</keyword>
<organism evidence="1 2">
    <name type="scientific">Glaciibacter psychrotolerans</name>
    <dbReference type="NCBI Taxonomy" id="670054"/>
    <lineage>
        <taxon>Bacteria</taxon>
        <taxon>Bacillati</taxon>
        <taxon>Actinomycetota</taxon>
        <taxon>Actinomycetes</taxon>
        <taxon>Micrococcales</taxon>
        <taxon>Microbacteriaceae</taxon>
        <taxon>Glaciibacter</taxon>
    </lineage>
</organism>
<dbReference type="AlphaFoldDB" id="A0A7Z0J6S3"/>
<name>A0A7Z0J6S3_9MICO</name>
<gene>
    <name evidence="1" type="ORF">HNR05_002496</name>
</gene>
<proteinExistence type="predicted"/>
<comment type="caution">
    <text evidence="1">The sequence shown here is derived from an EMBL/GenBank/DDBJ whole genome shotgun (WGS) entry which is preliminary data.</text>
</comment>
<evidence type="ECO:0000313" key="2">
    <source>
        <dbReference type="Proteomes" id="UP000537260"/>
    </source>
</evidence>
<accession>A0A7Z0J6S3</accession>
<reference evidence="1 2" key="1">
    <citation type="submission" date="2020-07" db="EMBL/GenBank/DDBJ databases">
        <title>Sequencing the genomes of 1000 actinobacteria strains.</title>
        <authorList>
            <person name="Klenk H.-P."/>
        </authorList>
    </citation>
    <scope>NUCLEOTIDE SEQUENCE [LARGE SCALE GENOMIC DNA]</scope>
    <source>
        <strain evidence="1 2">LI1</strain>
    </source>
</reference>
<dbReference type="RefSeq" id="WP_179579352.1">
    <property type="nucleotide sequence ID" value="NZ_JACCFM010000001.1"/>
</dbReference>
<dbReference type="Proteomes" id="UP000537260">
    <property type="component" value="Unassembled WGS sequence"/>
</dbReference>